<evidence type="ECO:0000256" key="1">
    <source>
        <dbReference type="ARBA" id="ARBA00022729"/>
    </source>
</evidence>
<feature type="chain" id="PRO_5036813704" evidence="2">
    <location>
        <begin position="21"/>
        <end position="1684"/>
    </location>
</feature>
<keyword evidence="4" id="KW-1185">Reference proteome</keyword>
<evidence type="ECO:0000256" key="2">
    <source>
        <dbReference type="SAM" id="SignalP"/>
    </source>
</evidence>
<sequence length="1684" mass="166035">MKSKTSPFASFLQTTVFATALTVCLTVDSQALELNWNTTTGDFNTAANWLVGAGPGTGVPGTLDNANIGNAGTSQHTSGTTTVAGARAGNGAAGTLEISGGTFNSTGAVWAGRQSGAGVGTLTVSGAGTIFNANSGNTLVGGGASGFGTPAAGSTGVLNISSGAVFNHNPTGADTFRIGDTQAVAGNSGSYSGTLNLNGGTLNLPGAAFYVGVSNVGGRGTGVVNLSSGAINVNNNGVGIGRAGGVGTLNMTGGTLTKAGANNFVVGGLAGATTPTLGTVFQSGGTVSVTGGEFFVGNSVTTSTTTTTGVYNLSETGAVTVNNWIAVGRDGANGTLNITGGTVTKTGTAANGLTIGTGGLTNSGIINISGGLLNIQQGPVYIGEGSLASLNISQSGEVRVPTLMVARNNTANLGVVNLNGGTLKTGRLFGGAGNSEVAFNGTLVQATSSQALFLDNLDVADIKTGGAIIDSNGFDIGSGINQVISGTGVLTKQGAGTLTLLGPNTYTGPTFVNAGKLVTTTDSYAANGPVTVAGSATFGVGAGVLAVSITPASLTLEASSGIDINLGANGNTATAVIDITGALTINGGVGTIPINLAGSNLSTGQFPLIRYASLAGSGGFTSFKVGTLPLGVTATLVNNTTDNTIDLRVSVKSPAWTGASSGAWDTTTTNWVDAATSLPTMFANGDPVLFGDYLPDFSPVVTADVTIGNGVTVRPGALVQFNNSSADYTLTGAGKISNPAAGTVGLTKQGIAKVTIGTINDFTGTTRVEGGSLSVGTLADGGVASPIGASSAAPASLALAGGILTYTGGSATVNRGFSVVADGGGIEVADAAANLTFSGSLTSTAGGLVKKGPGTLILTGTGTNTLGTTTSVRADGGRLVLNGSGTTPAQVIQTGGVWVGSTTTSGGTLDITNTTFNASSWLAVGRGNGDAGNISTVNITGSTVNLVNLSTGFANSLANLSTQNINIAGSTVNNTGTSLLGESRGATTNITLTGGSVFNSRQIEMGLGAGIPAGASNVTLTVADTSAVNVGSASILSYVSIGRFGGTGNLIVKDTASFTNFDDFSLGEEGTGTGTITLQDNAVISVRTPLLGRGAGATGLINQTGGTFSNFGDNNLQLGVNGNATWNLSGGTVNGYGWNSVARYASSTASFLNISGGTYNQVTGDRGLIIGEEGTATLNLSASGILNVNGSFRVGQVATGVGTFNQSGGVLTIKNNVLLGERGTATVTLSGGQLSMNTGTGAFNFVVGNYDNGRATLNIRDTAEVKLTRSASLLLGNNSTAGSNTVNQTGGTVTAYSDAGTTVGGTGVLRLGNGTASGTNTYNLRGGTLAIGGITSGTTAGVSTSLLNLGGGTLKAVRDNAAFISNLTLASIEAAGVVIDTNSFNVTATSALQDAGGGGGITKNGTGTLTLAGQNTYLGNTTINAGGVTLADNARLRFFLGANGVTNRVTGTGTATLDGDFNIELAAAAIANGNSWTLVDSSVNKSHGASFTVIGFTESGDVWTRVDGVNTWRYSESTGVLTLTVGAGNAYDSWISSYFPGVTDPDIIGSAKDPDGDGSSNALEFALGGSPNDGGSGPLVHAIQEDTALDDDSDKEQLLTIAVRSSTPAFGTSTSPAATTIDGLTTYTIQGSPDLVTFDSPVSRVIPAVTTGLLPAPAEYEYRTFRLDSSNGLSGKGFLRVKVN</sequence>
<dbReference type="Pfam" id="PF12951">
    <property type="entry name" value="PATR"/>
    <property type="match status" value="3"/>
</dbReference>
<evidence type="ECO:0000313" key="3">
    <source>
        <dbReference type="EMBL" id="MBK1818214.1"/>
    </source>
</evidence>
<name>A0A934VE37_9BACT</name>
<dbReference type="RefSeq" id="WP_200353163.1">
    <property type="nucleotide sequence ID" value="NZ_BAABHZ010000002.1"/>
</dbReference>
<evidence type="ECO:0000313" key="4">
    <source>
        <dbReference type="Proteomes" id="UP000600139"/>
    </source>
</evidence>
<comment type="caution">
    <text evidence="3">The sequence shown here is derived from an EMBL/GenBank/DDBJ whole genome shotgun (WGS) entry which is preliminary data.</text>
</comment>
<dbReference type="Proteomes" id="UP000600139">
    <property type="component" value="Unassembled WGS sequence"/>
</dbReference>
<protein>
    <submittedName>
        <fullName evidence="3">Autotransporter-associated beta strand repeat-containing protein</fullName>
    </submittedName>
</protein>
<dbReference type="InterPro" id="IPR013425">
    <property type="entry name" value="Autotrns_rpt"/>
</dbReference>
<proteinExistence type="predicted"/>
<reference evidence="3" key="1">
    <citation type="submission" date="2021-01" db="EMBL/GenBank/DDBJ databases">
        <title>Modified the classification status of verrucomicrobia.</title>
        <authorList>
            <person name="Feng X."/>
        </authorList>
    </citation>
    <scope>NUCLEOTIDE SEQUENCE</scope>
    <source>
        <strain evidence="3">JCM 18052</strain>
    </source>
</reference>
<organism evidence="3 4">
    <name type="scientific">Luteolibacter yonseiensis</name>
    <dbReference type="NCBI Taxonomy" id="1144680"/>
    <lineage>
        <taxon>Bacteria</taxon>
        <taxon>Pseudomonadati</taxon>
        <taxon>Verrucomicrobiota</taxon>
        <taxon>Verrucomicrobiia</taxon>
        <taxon>Verrucomicrobiales</taxon>
        <taxon>Verrucomicrobiaceae</taxon>
        <taxon>Luteolibacter</taxon>
    </lineage>
</organism>
<accession>A0A934VE37</accession>
<feature type="signal peptide" evidence="2">
    <location>
        <begin position="1"/>
        <end position="20"/>
    </location>
</feature>
<keyword evidence="1 2" id="KW-0732">Signal</keyword>
<gene>
    <name evidence="3" type="ORF">JIN84_21500</name>
</gene>
<dbReference type="NCBIfam" id="TIGR02601">
    <property type="entry name" value="autotrns_rpt"/>
    <property type="match status" value="2"/>
</dbReference>
<dbReference type="EMBL" id="JAENIK010000013">
    <property type="protein sequence ID" value="MBK1818214.1"/>
    <property type="molecule type" value="Genomic_DNA"/>
</dbReference>